<keyword evidence="2" id="KW-0812">Transmembrane</keyword>
<evidence type="ECO:0000259" key="4">
    <source>
        <dbReference type="PROSITE" id="PS50853"/>
    </source>
</evidence>
<gene>
    <name evidence="5" type="ORF">KOW79_014812</name>
</gene>
<feature type="compositionally biased region" description="Basic and acidic residues" evidence="1">
    <location>
        <begin position="365"/>
        <end position="379"/>
    </location>
</feature>
<dbReference type="GO" id="GO:0005886">
    <property type="term" value="C:plasma membrane"/>
    <property type="evidence" value="ECO:0007669"/>
    <property type="project" value="TreeGrafter"/>
</dbReference>
<evidence type="ECO:0000256" key="2">
    <source>
        <dbReference type="SAM" id="Phobius"/>
    </source>
</evidence>
<keyword evidence="6" id="KW-1185">Reference proteome</keyword>
<evidence type="ECO:0000256" key="1">
    <source>
        <dbReference type="SAM" id="MobiDB-lite"/>
    </source>
</evidence>
<dbReference type="AlphaFoldDB" id="A0A9D3NGG0"/>
<dbReference type="CDD" id="cd00063">
    <property type="entry name" value="FN3"/>
    <property type="match status" value="1"/>
</dbReference>
<dbReference type="InterPro" id="IPR003961">
    <property type="entry name" value="FN3_dom"/>
</dbReference>
<dbReference type="InterPro" id="IPR050650">
    <property type="entry name" value="Type-II_Cytokine-TF_Rcpt"/>
</dbReference>
<keyword evidence="2" id="KW-0472">Membrane</keyword>
<dbReference type="OrthoDB" id="8805892at2759"/>
<sequence length="544" mass="60560">MERNLWVSTLIILLHLTLYISADMIPGNVTVHIWEGNVTITWDHPQENPGDYLYQVQLLHYPDSSQVWSNVSHCNLLKTTVCNIGNLSVDSNYRVRVGALSTQNKIYWSYKRHINIRRSQLIAPTFTLSSTSYSVRVKIYRKKILNEIFTNGVQYTTYLWPAGQEHQTLTKSDDDDDDGEGEIKFTSLQPLQVYCVLVKVESIASDASNTSSVHCIKLPIDWTLIICLILLGLLGMVGFLMLCICFLRRPQKMPTALKLVSIWKPMTIESVQVETVTEKGWIIIINKTDTKKNIEFIEEDIERRGSLDSGVSIEQPLLSVTNTKTEIQNGDVQVDSGCESLEGTEGSGTTRQFSINEIRCSGTNEGREDSGLGLGRHEGSGSLEGEDTGLLSKVNVGVGYRSQSPSSVDALNDMDSNIAAPSAGYRSGQVNCMCSAHECCIWCKSKNTFTEDCQTVTQSQTDSRQINDGNSVSSGYSKNSLMQTVSLLNIEDPMTKPVLSDNNCADSLICPLLLQNEQKQDDAMDRRSFTLDNMELTFSSTACW</sequence>
<organism evidence="5 6">
    <name type="scientific">Hemibagrus wyckioides</name>
    <dbReference type="NCBI Taxonomy" id="337641"/>
    <lineage>
        <taxon>Eukaryota</taxon>
        <taxon>Metazoa</taxon>
        <taxon>Chordata</taxon>
        <taxon>Craniata</taxon>
        <taxon>Vertebrata</taxon>
        <taxon>Euteleostomi</taxon>
        <taxon>Actinopterygii</taxon>
        <taxon>Neopterygii</taxon>
        <taxon>Teleostei</taxon>
        <taxon>Ostariophysi</taxon>
        <taxon>Siluriformes</taxon>
        <taxon>Bagridae</taxon>
        <taxon>Hemibagrus</taxon>
    </lineage>
</organism>
<evidence type="ECO:0000313" key="5">
    <source>
        <dbReference type="EMBL" id="KAG7321954.1"/>
    </source>
</evidence>
<dbReference type="InterPro" id="IPR015373">
    <property type="entry name" value="Interferon/interleukin_rcp_dom"/>
</dbReference>
<dbReference type="InterPro" id="IPR013783">
    <property type="entry name" value="Ig-like_fold"/>
</dbReference>
<comment type="caution">
    <text evidence="5">The sequence shown here is derived from an EMBL/GenBank/DDBJ whole genome shotgun (WGS) entry which is preliminary data.</text>
</comment>
<dbReference type="InterPro" id="IPR036116">
    <property type="entry name" value="FN3_sf"/>
</dbReference>
<name>A0A9D3NGG0_9TELE</name>
<accession>A0A9D3NGG0</accession>
<dbReference type="Pfam" id="PF01108">
    <property type="entry name" value="Tissue_fac"/>
    <property type="match status" value="1"/>
</dbReference>
<feature type="signal peptide" evidence="3">
    <location>
        <begin position="1"/>
        <end position="22"/>
    </location>
</feature>
<protein>
    <recommendedName>
        <fullName evidence="4">Fibronectin type-III domain-containing protein</fullName>
    </recommendedName>
</protein>
<keyword evidence="2" id="KW-1133">Transmembrane helix</keyword>
<feature type="transmembrane region" description="Helical" evidence="2">
    <location>
        <begin position="222"/>
        <end position="247"/>
    </location>
</feature>
<dbReference type="Pfam" id="PF09294">
    <property type="entry name" value="Interfer-bind"/>
    <property type="match status" value="1"/>
</dbReference>
<dbReference type="SUPFAM" id="SSF49265">
    <property type="entry name" value="Fibronectin type III"/>
    <property type="match status" value="2"/>
</dbReference>
<keyword evidence="3" id="KW-0732">Signal</keyword>
<feature type="region of interest" description="Disordered" evidence="1">
    <location>
        <begin position="361"/>
        <end position="388"/>
    </location>
</feature>
<dbReference type="GO" id="GO:0004896">
    <property type="term" value="F:cytokine receptor activity"/>
    <property type="evidence" value="ECO:0007669"/>
    <property type="project" value="TreeGrafter"/>
</dbReference>
<evidence type="ECO:0000313" key="6">
    <source>
        <dbReference type="Proteomes" id="UP000824219"/>
    </source>
</evidence>
<dbReference type="PROSITE" id="PS50853">
    <property type="entry name" value="FN3"/>
    <property type="match status" value="1"/>
</dbReference>
<reference evidence="5 6" key="1">
    <citation type="submission" date="2021-06" db="EMBL/GenBank/DDBJ databases">
        <title>Chromosome-level genome assembly of the red-tail catfish (Hemibagrus wyckioides).</title>
        <authorList>
            <person name="Shao F."/>
        </authorList>
    </citation>
    <scope>NUCLEOTIDE SEQUENCE [LARGE SCALE GENOMIC DNA]</scope>
    <source>
        <strain evidence="5">EC202008001</strain>
        <tissue evidence="5">Blood</tissue>
    </source>
</reference>
<evidence type="ECO:0000256" key="3">
    <source>
        <dbReference type="SAM" id="SignalP"/>
    </source>
</evidence>
<dbReference type="PANTHER" id="PTHR20859">
    <property type="entry name" value="INTERFERON/INTERLEUKIN RECEPTOR"/>
    <property type="match status" value="1"/>
</dbReference>
<dbReference type="EMBL" id="JAHKSW010000017">
    <property type="protein sequence ID" value="KAG7321954.1"/>
    <property type="molecule type" value="Genomic_DNA"/>
</dbReference>
<proteinExistence type="predicted"/>
<dbReference type="Gene3D" id="2.60.40.10">
    <property type="entry name" value="Immunoglobulins"/>
    <property type="match status" value="1"/>
</dbReference>
<dbReference type="Proteomes" id="UP000824219">
    <property type="component" value="Linkage Group LG17"/>
</dbReference>
<feature type="chain" id="PRO_5039490113" description="Fibronectin type-III domain-containing protein" evidence="3">
    <location>
        <begin position="23"/>
        <end position="544"/>
    </location>
</feature>
<feature type="domain" description="Fibronectin type-III" evidence="4">
    <location>
        <begin position="25"/>
        <end position="119"/>
    </location>
</feature>
<dbReference type="PANTHER" id="PTHR20859:SF94">
    <property type="entry name" value="CYTOKINE RECEPTOR FAMILY MEMBER B7"/>
    <property type="match status" value="1"/>
</dbReference>